<proteinExistence type="predicted"/>
<feature type="compositionally biased region" description="Low complexity" evidence="1">
    <location>
        <begin position="314"/>
        <end position="353"/>
    </location>
</feature>
<protein>
    <submittedName>
        <fullName evidence="3">Uncharacterized protein</fullName>
    </submittedName>
</protein>
<evidence type="ECO:0000313" key="4">
    <source>
        <dbReference type="Proteomes" id="UP001307849"/>
    </source>
</evidence>
<keyword evidence="2" id="KW-0732">Signal</keyword>
<evidence type="ECO:0000313" key="3">
    <source>
        <dbReference type="EMBL" id="KAK6498204.1"/>
    </source>
</evidence>
<organism evidence="3 4">
    <name type="scientific">Arthrobotrys conoides</name>
    <dbReference type="NCBI Taxonomy" id="74498"/>
    <lineage>
        <taxon>Eukaryota</taxon>
        <taxon>Fungi</taxon>
        <taxon>Dikarya</taxon>
        <taxon>Ascomycota</taxon>
        <taxon>Pezizomycotina</taxon>
        <taxon>Orbiliomycetes</taxon>
        <taxon>Orbiliales</taxon>
        <taxon>Orbiliaceae</taxon>
        <taxon>Arthrobotrys</taxon>
    </lineage>
</organism>
<feature type="region of interest" description="Disordered" evidence="1">
    <location>
        <begin position="314"/>
        <end position="355"/>
    </location>
</feature>
<dbReference type="AlphaFoldDB" id="A0AAN8RIL1"/>
<dbReference type="EMBL" id="JAVHJM010000014">
    <property type="protein sequence ID" value="KAK6498204.1"/>
    <property type="molecule type" value="Genomic_DNA"/>
</dbReference>
<feature type="region of interest" description="Disordered" evidence="1">
    <location>
        <begin position="62"/>
        <end position="93"/>
    </location>
</feature>
<evidence type="ECO:0000256" key="2">
    <source>
        <dbReference type="SAM" id="SignalP"/>
    </source>
</evidence>
<dbReference type="PROSITE" id="PS51257">
    <property type="entry name" value="PROKAR_LIPOPROTEIN"/>
    <property type="match status" value="1"/>
</dbReference>
<evidence type="ECO:0000256" key="1">
    <source>
        <dbReference type="SAM" id="MobiDB-lite"/>
    </source>
</evidence>
<dbReference type="Proteomes" id="UP001307849">
    <property type="component" value="Unassembled WGS sequence"/>
</dbReference>
<keyword evidence="4" id="KW-1185">Reference proteome</keyword>
<comment type="caution">
    <text evidence="3">The sequence shown here is derived from an EMBL/GenBank/DDBJ whole genome shotgun (WGS) entry which is preliminary data.</text>
</comment>
<gene>
    <name evidence="3" type="ORF">TWF506_004443</name>
</gene>
<feature type="chain" id="PRO_5042933761" evidence="2">
    <location>
        <begin position="24"/>
        <end position="685"/>
    </location>
</feature>
<sequence>MAPRLSRVPLLLAALLSCQEALAQIVTETSYVTTNDVTTLYTCAPSALPLCNNVVWSAASTESTDTTPTDTGTGTGTGQATVTETETEGGTTDTVTSVDISTEVESVTETITEFTSSSASATASTVPTLIAGEPVTLSLTDANGNPLLLVTDPNGIVRFVSATSPDAANAQQVFADAQGVFHLVSDPNSVIYFGVPSAGRRGRMMRRQNADIDPNTMAMLVALQSSLGPNDAIVAWNVDASGNLVCSTSDGKVLDLYFDPATGQAVPVPQGETPTRPGLVRAAAAAQTPTTTQAVTGAPLTSFTFSFVSSGAVTSSSTSSSSSSSSVSSSTSSPSSTSSSSSVSSSSSSSSSSADPLTTIITSYGDFCSTLLGHVTVTTIQTAATPTSYTGSLTTYNTFTTTFSSVVLTTDFVTTGSDPTQFNPTNTSPPAGAKVVRAQRRKRQATTPAALTSYSASALSSACSGFIGSAWMAATTTIATTPAATTVTTPDYQYSYTTLLTTTVSTSFTSTQTSYTSTLTIGAMQTANVKIATGTGANIQYLVFDVAGVSAAKYPLKLGALADASTFSIDNYGRISHSYSGSGSAVDYFLQEATAGTPAANKAWMAVAGTAGYWLSFYYYGTTNQLFIDPQRNNPATAGQSATGNHLFLMCTFTPTTYAQLAFGVTTNTNTAGTGCAATTFYLTV</sequence>
<feature type="signal peptide" evidence="2">
    <location>
        <begin position="1"/>
        <end position="23"/>
    </location>
</feature>
<name>A0AAN8RIL1_9PEZI</name>
<reference evidence="3 4" key="1">
    <citation type="submission" date="2019-10" db="EMBL/GenBank/DDBJ databases">
        <authorList>
            <person name="Palmer J.M."/>
        </authorList>
    </citation>
    <scope>NUCLEOTIDE SEQUENCE [LARGE SCALE GENOMIC DNA]</scope>
    <source>
        <strain evidence="3 4">TWF506</strain>
    </source>
</reference>
<accession>A0AAN8RIL1</accession>